<dbReference type="PANTHER" id="PTHR11017">
    <property type="entry name" value="LEUCINE-RICH REPEAT-CONTAINING PROTEIN"/>
    <property type="match status" value="1"/>
</dbReference>
<dbReference type="InterPro" id="IPR042197">
    <property type="entry name" value="Apaf_helical"/>
</dbReference>
<protein>
    <submittedName>
        <fullName evidence="1">Uncharacterized protein</fullName>
    </submittedName>
</protein>
<dbReference type="Gene3D" id="3.80.10.10">
    <property type="entry name" value="Ribonuclease Inhibitor"/>
    <property type="match status" value="3"/>
</dbReference>
<sequence>MTGRLPLALEVLGSHLSVYGGTKDKWHCTIEKLKIKLDMVDVRDKLKISYESLEREEKEIFLDIACLFIGMDVRLVIPMWKDAKFSPEGTSKVEAISLEGYHFKEEEDSPDDDMLRNLPSIRVLELGGAKLYGNFELLFRQLRWLSWHRKNISPPTNLILTNLIVLNLSRSVIPDDWIGWSSIKFGPKLKVLNLSNCPISRTPDFSAFPSLERLTLESCRELVCVDRSIGLLKNLILLNLRGCWRLEKLPEELGSMESLVELLLDQTSVKELPISRGMSTLSCLETLDIDQLDFQTLPKLPSSLIRLTVRQASALTSVNLANLVNLKELVLDRNRNLMELESISSLRKLKKMGLYLIEISTLPEEIGAFLCRLKDLDIVGCYRLKSLPILPSSLLALKIQSCGSLERLPDLSNLKNLSELSVSDCRKLSEIEGLDNLPSLKDLDTSGCLLTRLDCLHNLKRLCINGCWWLTHLPKLPPSLEVLSLKDCSQLSEIEVVAELKSLQKLDISDCRSLMKLPNLSKLKRLERFDMSNCERITEIPGLEELSNLRELNTLGCEAFMSPDLSEQLREIPGLEELNNLQKLTPVIL</sequence>
<dbReference type="AlphaFoldDB" id="A0A2I0HUW8"/>
<reference evidence="1 2" key="1">
    <citation type="submission" date="2017-11" db="EMBL/GenBank/DDBJ databases">
        <title>De-novo sequencing of pomegranate (Punica granatum L.) genome.</title>
        <authorList>
            <person name="Akparov Z."/>
            <person name="Amiraslanov A."/>
            <person name="Hajiyeva S."/>
            <person name="Abbasov M."/>
            <person name="Kaur K."/>
            <person name="Hamwieh A."/>
            <person name="Solovyev V."/>
            <person name="Salamov A."/>
            <person name="Braich B."/>
            <person name="Kosarev P."/>
            <person name="Mahmoud A."/>
            <person name="Hajiyev E."/>
            <person name="Babayeva S."/>
            <person name="Izzatullayeva V."/>
            <person name="Mammadov A."/>
            <person name="Mammadov A."/>
            <person name="Sharifova S."/>
            <person name="Ojaghi J."/>
            <person name="Eynullazada K."/>
            <person name="Bayramov B."/>
            <person name="Abdulazimova A."/>
            <person name="Shahmuradov I."/>
        </authorList>
    </citation>
    <scope>NUCLEOTIDE SEQUENCE [LARGE SCALE GENOMIC DNA]</scope>
    <source>
        <strain evidence="2">cv. AG2017</strain>
        <tissue evidence="1">Leaf</tissue>
    </source>
</reference>
<dbReference type="PRINTS" id="PR00364">
    <property type="entry name" value="DISEASERSIST"/>
</dbReference>
<evidence type="ECO:0000313" key="2">
    <source>
        <dbReference type="Proteomes" id="UP000233551"/>
    </source>
</evidence>
<dbReference type="Gene3D" id="1.10.8.430">
    <property type="entry name" value="Helical domain of apoptotic protease-activating factors"/>
    <property type="match status" value="1"/>
</dbReference>
<proteinExistence type="predicted"/>
<dbReference type="SUPFAM" id="SSF52540">
    <property type="entry name" value="P-loop containing nucleoside triphosphate hydrolases"/>
    <property type="match status" value="1"/>
</dbReference>
<dbReference type="PANTHER" id="PTHR11017:SF570">
    <property type="entry name" value="DISEASE RESISTANCE PROTEIN (TIR-NBS CLASS)-RELATED"/>
    <property type="match status" value="1"/>
</dbReference>
<dbReference type="Proteomes" id="UP000233551">
    <property type="component" value="Unassembled WGS sequence"/>
</dbReference>
<dbReference type="InterPro" id="IPR032675">
    <property type="entry name" value="LRR_dom_sf"/>
</dbReference>
<organism evidence="1 2">
    <name type="scientific">Punica granatum</name>
    <name type="common">Pomegranate</name>
    <dbReference type="NCBI Taxonomy" id="22663"/>
    <lineage>
        <taxon>Eukaryota</taxon>
        <taxon>Viridiplantae</taxon>
        <taxon>Streptophyta</taxon>
        <taxon>Embryophyta</taxon>
        <taxon>Tracheophyta</taxon>
        <taxon>Spermatophyta</taxon>
        <taxon>Magnoliopsida</taxon>
        <taxon>eudicotyledons</taxon>
        <taxon>Gunneridae</taxon>
        <taxon>Pentapetalae</taxon>
        <taxon>rosids</taxon>
        <taxon>malvids</taxon>
        <taxon>Myrtales</taxon>
        <taxon>Lythraceae</taxon>
        <taxon>Punica</taxon>
    </lineage>
</organism>
<accession>A0A2I0HUW8</accession>
<name>A0A2I0HUW8_PUNGR</name>
<dbReference type="InterPro" id="IPR027417">
    <property type="entry name" value="P-loop_NTPase"/>
</dbReference>
<dbReference type="InterPro" id="IPR044974">
    <property type="entry name" value="Disease_R_plants"/>
</dbReference>
<evidence type="ECO:0000313" key="1">
    <source>
        <dbReference type="EMBL" id="PKI35501.1"/>
    </source>
</evidence>
<comment type="caution">
    <text evidence="1">The sequence shown here is derived from an EMBL/GenBank/DDBJ whole genome shotgun (WGS) entry which is preliminary data.</text>
</comment>
<gene>
    <name evidence="1" type="ORF">CRG98_044124</name>
</gene>
<dbReference type="SUPFAM" id="SSF52058">
    <property type="entry name" value="L domain-like"/>
    <property type="match status" value="1"/>
</dbReference>
<dbReference type="GO" id="GO:0006952">
    <property type="term" value="P:defense response"/>
    <property type="evidence" value="ECO:0007669"/>
    <property type="project" value="InterPro"/>
</dbReference>
<dbReference type="EMBL" id="PGOL01005283">
    <property type="protein sequence ID" value="PKI35501.1"/>
    <property type="molecule type" value="Genomic_DNA"/>
</dbReference>
<keyword evidence="2" id="KW-1185">Reference proteome</keyword>